<dbReference type="PROSITE" id="PS50106">
    <property type="entry name" value="PDZ"/>
    <property type="match status" value="1"/>
</dbReference>
<dbReference type="SMART" id="SM00228">
    <property type="entry name" value="PDZ"/>
    <property type="match status" value="1"/>
</dbReference>
<protein>
    <submittedName>
        <fullName evidence="2">Signal protein PDZ</fullName>
    </submittedName>
</protein>
<dbReference type="Pfam" id="PF13650">
    <property type="entry name" value="Asp_protease_2"/>
    <property type="match status" value="2"/>
</dbReference>
<evidence type="ECO:0000313" key="3">
    <source>
        <dbReference type="Proteomes" id="UP000480178"/>
    </source>
</evidence>
<dbReference type="InterPro" id="IPR041489">
    <property type="entry name" value="PDZ_6"/>
</dbReference>
<proteinExistence type="predicted"/>
<dbReference type="Gene3D" id="2.30.42.10">
    <property type="match status" value="1"/>
</dbReference>
<reference evidence="2 3" key="1">
    <citation type="submission" date="2020-01" db="EMBL/GenBank/DDBJ databases">
        <authorList>
            <person name="Kim M.K."/>
        </authorList>
    </citation>
    <scope>NUCLEOTIDE SEQUENCE [LARGE SCALE GENOMIC DNA]</scope>
    <source>
        <strain evidence="2 3">172606-1</strain>
    </source>
</reference>
<accession>A0A6C0GEX4</accession>
<dbReference type="EMBL" id="CP048222">
    <property type="protein sequence ID" value="QHT66292.1"/>
    <property type="molecule type" value="Genomic_DNA"/>
</dbReference>
<dbReference type="KEGG" id="rhoz:GXP67_06275"/>
<evidence type="ECO:0000259" key="1">
    <source>
        <dbReference type="PROSITE" id="PS50106"/>
    </source>
</evidence>
<dbReference type="InterPro" id="IPR036034">
    <property type="entry name" value="PDZ_sf"/>
</dbReference>
<dbReference type="InterPro" id="IPR021109">
    <property type="entry name" value="Peptidase_aspartic_dom_sf"/>
</dbReference>
<dbReference type="SUPFAM" id="SSF50156">
    <property type="entry name" value="PDZ domain-like"/>
    <property type="match status" value="1"/>
</dbReference>
<organism evidence="2 3">
    <name type="scientific">Rhodocytophaga rosea</name>
    <dbReference type="NCBI Taxonomy" id="2704465"/>
    <lineage>
        <taxon>Bacteria</taxon>
        <taxon>Pseudomonadati</taxon>
        <taxon>Bacteroidota</taxon>
        <taxon>Cytophagia</taxon>
        <taxon>Cytophagales</taxon>
        <taxon>Rhodocytophagaceae</taxon>
        <taxon>Rhodocytophaga</taxon>
    </lineage>
</organism>
<dbReference type="RefSeq" id="WP_162442355.1">
    <property type="nucleotide sequence ID" value="NZ_CP048222.1"/>
</dbReference>
<dbReference type="Pfam" id="PF17820">
    <property type="entry name" value="PDZ_6"/>
    <property type="match status" value="1"/>
</dbReference>
<evidence type="ECO:0000313" key="2">
    <source>
        <dbReference type="EMBL" id="QHT66292.1"/>
    </source>
</evidence>
<dbReference type="Gene3D" id="2.40.70.10">
    <property type="entry name" value="Acid Proteases"/>
    <property type="match status" value="2"/>
</dbReference>
<name>A0A6C0GEX4_9BACT</name>
<dbReference type="InterPro" id="IPR001478">
    <property type="entry name" value="PDZ"/>
</dbReference>
<feature type="domain" description="PDZ" evidence="1">
    <location>
        <begin position="337"/>
        <end position="394"/>
    </location>
</feature>
<gene>
    <name evidence="2" type="ORF">GXP67_06275</name>
</gene>
<sequence length="421" mass="47434">MKPPYSLTLRRGLPLVVLFLILLAESLWAQSSQNFHFTSAKRQSLRLPFELHSNLIVVPLHINGSDTLNFILDSGISMTLLTDPKIARALGLKYVRKVQITGVGEGESLEAMVAINNKINLTGIEASGQSIVALSEDVLHLSNYVGMPIHGVFGFDLFRHFVVRIDFDNKILTLYHPDKYEYKGKGEKIPITIEDAKPYLQAKAIWADNRTVPIKVILDTGAGHALSLDMGSHEEIQLPDKIVRAQLGRGLNGIINGSLGRLEKIQIGKFELENVITSFPDTNSAAAQIAKRVNRQGNIGCELLRRFDVVFDYSRNYVVLKPNKRLLRSSFERDMSGMDIKAKGDDFRSFIIDRIEDDSPAMQAGLMEGDEIISINGQMASEFRLSELYKMLQRKEGKEIRMFVKRGMQFIYASFYLKRLI</sequence>
<dbReference type="Proteomes" id="UP000480178">
    <property type="component" value="Chromosome"/>
</dbReference>
<keyword evidence="3" id="KW-1185">Reference proteome</keyword>
<dbReference type="AlphaFoldDB" id="A0A6C0GEX4"/>